<proteinExistence type="predicted"/>
<keyword evidence="2" id="KW-0472">Membrane</keyword>
<evidence type="ECO:0000313" key="3">
    <source>
        <dbReference type="EMBL" id="MPM90324.1"/>
    </source>
</evidence>
<sequence>MNELLSGLVRLVLRLVIIAGAVVVFLSVLAAALLLALVWGARALWARITGQPVMPWAMRMDPRAGWSTVYRSTARWSAAPRGDASGDDGRGGAGVIRGNGLRPSPDVTDVQPREIH</sequence>
<feature type="transmembrane region" description="Helical" evidence="2">
    <location>
        <begin position="12"/>
        <end position="39"/>
    </location>
</feature>
<accession>A0A645DLJ6</accession>
<evidence type="ECO:0000256" key="1">
    <source>
        <dbReference type="SAM" id="MobiDB-lite"/>
    </source>
</evidence>
<keyword evidence="2" id="KW-1133">Transmembrane helix</keyword>
<feature type="region of interest" description="Disordered" evidence="1">
    <location>
        <begin position="76"/>
        <end position="116"/>
    </location>
</feature>
<keyword evidence="2" id="KW-0812">Transmembrane</keyword>
<evidence type="ECO:0000256" key="2">
    <source>
        <dbReference type="SAM" id="Phobius"/>
    </source>
</evidence>
<gene>
    <name evidence="3" type="ORF">SDC9_137445</name>
</gene>
<reference evidence="3" key="1">
    <citation type="submission" date="2019-08" db="EMBL/GenBank/DDBJ databases">
        <authorList>
            <person name="Kucharzyk K."/>
            <person name="Murdoch R.W."/>
            <person name="Higgins S."/>
            <person name="Loffler F."/>
        </authorList>
    </citation>
    <scope>NUCLEOTIDE SEQUENCE</scope>
</reference>
<dbReference type="EMBL" id="VSSQ01037598">
    <property type="protein sequence ID" value="MPM90324.1"/>
    <property type="molecule type" value="Genomic_DNA"/>
</dbReference>
<dbReference type="AlphaFoldDB" id="A0A645DLJ6"/>
<protein>
    <submittedName>
        <fullName evidence="3">Uncharacterized protein</fullName>
    </submittedName>
</protein>
<name>A0A645DLJ6_9ZZZZ</name>
<organism evidence="3">
    <name type="scientific">bioreactor metagenome</name>
    <dbReference type="NCBI Taxonomy" id="1076179"/>
    <lineage>
        <taxon>unclassified sequences</taxon>
        <taxon>metagenomes</taxon>
        <taxon>ecological metagenomes</taxon>
    </lineage>
</organism>
<comment type="caution">
    <text evidence="3">The sequence shown here is derived from an EMBL/GenBank/DDBJ whole genome shotgun (WGS) entry which is preliminary data.</text>
</comment>